<gene>
    <name evidence="1" type="ORF">PEVE_00042361</name>
</gene>
<evidence type="ECO:0000313" key="1">
    <source>
        <dbReference type="EMBL" id="CAH3141986.1"/>
    </source>
</evidence>
<organism evidence="1 2">
    <name type="scientific">Porites evermanni</name>
    <dbReference type="NCBI Taxonomy" id="104178"/>
    <lineage>
        <taxon>Eukaryota</taxon>
        <taxon>Metazoa</taxon>
        <taxon>Cnidaria</taxon>
        <taxon>Anthozoa</taxon>
        <taxon>Hexacorallia</taxon>
        <taxon>Scleractinia</taxon>
        <taxon>Fungiina</taxon>
        <taxon>Poritidae</taxon>
        <taxon>Porites</taxon>
    </lineage>
</organism>
<proteinExistence type="predicted"/>
<evidence type="ECO:0000313" key="2">
    <source>
        <dbReference type="Proteomes" id="UP001159427"/>
    </source>
</evidence>
<dbReference type="EMBL" id="CALNXI010000829">
    <property type="protein sequence ID" value="CAH3141986.1"/>
    <property type="molecule type" value="Genomic_DNA"/>
</dbReference>
<protein>
    <submittedName>
        <fullName evidence="1">Uncharacterized protein</fullName>
    </submittedName>
</protein>
<sequence length="135" mass="15452">MSKKKVRAGHRGFLTGVLPDVDECLYSYEAEKKVELVKWHTVLKERLDNILPLDEEIYAELVADEKSTEEDITAEIDRAARLKADVLQRLAAIDEKLTVLQPGLSESQNMTNSKTVRIKLPKLEVRKFSGKLEEW</sequence>
<dbReference type="Proteomes" id="UP001159427">
    <property type="component" value="Unassembled WGS sequence"/>
</dbReference>
<accession>A0ABN8PIP5</accession>
<name>A0ABN8PIP5_9CNID</name>
<reference evidence="1 2" key="1">
    <citation type="submission" date="2022-05" db="EMBL/GenBank/DDBJ databases">
        <authorList>
            <consortium name="Genoscope - CEA"/>
            <person name="William W."/>
        </authorList>
    </citation>
    <scope>NUCLEOTIDE SEQUENCE [LARGE SCALE GENOMIC DNA]</scope>
</reference>
<keyword evidence="2" id="KW-1185">Reference proteome</keyword>
<comment type="caution">
    <text evidence="1">The sequence shown here is derived from an EMBL/GenBank/DDBJ whole genome shotgun (WGS) entry which is preliminary data.</text>
</comment>